<dbReference type="AlphaFoldDB" id="A0A7S1AE23"/>
<sequence length="301" mass="34284">MWLSSDVLARNNDSIVNVLMILSASLSTGSCIWILLALKKLHPRYRNRLFPRQLWHLTFADLLISTGALIYCPLRVFLPVWPPELSSWVCGICGFLLISGKLTTQFIEFHMAINFLAAFSRWKAVAFILQRTLFLPWLVGIILSVLVSASNPYHPSGNTPCCPGLAIWWEAMFGAMIFILTSLVYVCACWRAFGYPRAVKRRATHMAFWYPVNFFLSFGPMWMYFFSREGWGLAKVSLALSGFGNAVVYSCNSKYVTMERDDTNNCTDSEDLARWAGLASFRVGFERQAQVLEFSERRSET</sequence>
<evidence type="ECO:0000313" key="2">
    <source>
        <dbReference type="EMBL" id="CAD8851098.1"/>
    </source>
</evidence>
<feature type="transmembrane region" description="Helical" evidence="1">
    <location>
        <begin position="231"/>
        <end position="251"/>
    </location>
</feature>
<keyword evidence="1" id="KW-1133">Transmembrane helix</keyword>
<feature type="transmembrane region" description="Helical" evidence="1">
    <location>
        <begin position="207"/>
        <end position="225"/>
    </location>
</feature>
<feature type="transmembrane region" description="Helical" evidence="1">
    <location>
        <begin position="167"/>
        <end position="186"/>
    </location>
</feature>
<protein>
    <recommendedName>
        <fullName evidence="3">G-protein coupled receptors family 1 profile domain-containing protein</fullName>
    </recommendedName>
</protein>
<organism evidence="2">
    <name type="scientific">Noctiluca scintillans</name>
    <name type="common">Sea sparkle</name>
    <name type="synonym">Red tide dinoflagellate</name>
    <dbReference type="NCBI Taxonomy" id="2966"/>
    <lineage>
        <taxon>Eukaryota</taxon>
        <taxon>Sar</taxon>
        <taxon>Alveolata</taxon>
        <taxon>Dinophyceae</taxon>
        <taxon>Noctilucales</taxon>
        <taxon>Noctilucaceae</taxon>
        <taxon>Noctiluca</taxon>
    </lineage>
</organism>
<evidence type="ECO:0008006" key="3">
    <source>
        <dbReference type="Google" id="ProtNLM"/>
    </source>
</evidence>
<feature type="transmembrane region" description="Helical" evidence="1">
    <location>
        <begin position="124"/>
        <end position="147"/>
    </location>
</feature>
<proteinExistence type="predicted"/>
<name>A0A7S1AE23_NOCSC</name>
<reference evidence="2" key="1">
    <citation type="submission" date="2021-01" db="EMBL/GenBank/DDBJ databases">
        <authorList>
            <person name="Corre E."/>
            <person name="Pelletier E."/>
            <person name="Niang G."/>
            <person name="Scheremetjew M."/>
            <person name="Finn R."/>
            <person name="Kale V."/>
            <person name="Holt S."/>
            <person name="Cochrane G."/>
            <person name="Meng A."/>
            <person name="Brown T."/>
            <person name="Cohen L."/>
        </authorList>
    </citation>
    <scope>NUCLEOTIDE SEQUENCE</scope>
</reference>
<evidence type="ECO:0000256" key="1">
    <source>
        <dbReference type="SAM" id="Phobius"/>
    </source>
</evidence>
<keyword evidence="1" id="KW-0812">Transmembrane</keyword>
<feature type="transmembrane region" description="Helical" evidence="1">
    <location>
        <begin position="15"/>
        <end position="38"/>
    </location>
</feature>
<accession>A0A7S1AE23</accession>
<dbReference type="EMBL" id="HBFQ01036100">
    <property type="protein sequence ID" value="CAD8851098.1"/>
    <property type="molecule type" value="Transcribed_RNA"/>
</dbReference>
<gene>
    <name evidence="2" type="ORF">NSCI0253_LOCUS25448</name>
</gene>
<keyword evidence="1" id="KW-0472">Membrane</keyword>
<feature type="transmembrane region" description="Helical" evidence="1">
    <location>
        <begin position="85"/>
        <end position="103"/>
    </location>
</feature>
<feature type="transmembrane region" description="Helical" evidence="1">
    <location>
        <begin position="59"/>
        <end position="79"/>
    </location>
</feature>